<dbReference type="RefSeq" id="WP_207970577.1">
    <property type="nucleotide sequence ID" value="NZ_CP071795.1"/>
</dbReference>
<organism evidence="1 2">
    <name type="scientific">Polaribacter batillariae</name>
    <dbReference type="NCBI Taxonomy" id="2808900"/>
    <lineage>
        <taxon>Bacteria</taxon>
        <taxon>Pseudomonadati</taxon>
        <taxon>Bacteroidota</taxon>
        <taxon>Flavobacteriia</taxon>
        <taxon>Flavobacteriales</taxon>
        <taxon>Flavobacteriaceae</taxon>
    </lineage>
</organism>
<sequence length="255" mass="28526">MFFSCSSDDDPITEPQEEPFTVELIATNTNANIDEVTIFEVKTNRPFISITHSTDNFTTSRTVSKSQGDSFGTSLTLYVDTANLGNITYSIRVVDANNNQITATSTLSFTVEKGNALHIKEVLVNNFYDKDNTWDTEFSNIDVNRLADVFFSLSKPHVDLFTGQRYKALWYKSAVKENQGDLTWNFSQENLYIDPNALIHFGLADDDGGGVGQDLLLGPPFEKEINLAQYSSSQPNNITLEDTSINLDVDFAVEW</sequence>
<dbReference type="EMBL" id="CP071795">
    <property type="protein sequence ID" value="QTD36389.1"/>
    <property type="molecule type" value="Genomic_DNA"/>
</dbReference>
<proteinExistence type="predicted"/>
<evidence type="ECO:0000313" key="2">
    <source>
        <dbReference type="Proteomes" id="UP000663935"/>
    </source>
</evidence>
<protein>
    <submittedName>
        <fullName evidence="1">Uncharacterized protein</fullName>
    </submittedName>
</protein>
<name>A0ABX7SU70_9FLAO</name>
<evidence type="ECO:0000313" key="1">
    <source>
        <dbReference type="EMBL" id="QTD36389.1"/>
    </source>
</evidence>
<gene>
    <name evidence="1" type="ORF">JL193_09470</name>
</gene>
<accession>A0ABX7SU70</accession>
<reference evidence="1 2" key="1">
    <citation type="submission" date="2021-03" db="EMBL/GenBank/DDBJ databases">
        <title>Complete genome of Polaribacter_sp.G4M1.</title>
        <authorList>
            <person name="Jeong S.W."/>
            <person name="Bae J.W."/>
        </authorList>
    </citation>
    <scope>NUCLEOTIDE SEQUENCE [LARGE SCALE GENOMIC DNA]</scope>
    <source>
        <strain evidence="1 2">G4M1</strain>
    </source>
</reference>
<keyword evidence="2" id="KW-1185">Reference proteome</keyword>
<dbReference type="Proteomes" id="UP000663935">
    <property type="component" value="Chromosome"/>
</dbReference>